<accession>A0A834XI68</accession>
<dbReference type="Proteomes" id="UP000634136">
    <property type="component" value="Unassembled WGS sequence"/>
</dbReference>
<evidence type="ECO:0000313" key="3">
    <source>
        <dbReference type="Proteomes" id="UP000634136"/>
    </source>
</evidence>
<gene>
    <name evidence="2" type="ORF">G2W53_001231</name>
</gene>
<comment type="caution">
    <text evidence="2">The sequence shown here is derived from an EMBL/GenBank/DDBJ whole genome shotgun (WGS) entry which is preliminary data.</text>
</comment>
<proteinExistence type="predicted"/>
<keyword evidence="1" id="KW-0732">Signal</keyword>
<organism evidence="2 3">
    <name type="scientific">Senna tora</name>
    <dbReference type="NCBI Taxonomy" id="362788"/>
    <lineage>
        <taxon>Eukaryota</taxon>
        <taxon>Viridiplantae</taxon>
        <taxon>Streptophyta</taxon>
        <taxon>Embryophyta</taxon>
        <taxon>Tracheophyta</taxon>
        <taxon>Spermatophyta</taxon>
        <taxon>Magnoliopsida</taxon>
        <taxon>eudicotyledons</taxon>
        <taxon>Gunneridae</taxon>
        <taxon>Pentapetalae</taxon>
        <taxon>rosids</taxon>
        <taxon>fabids</taxon>
        <taxon>Fabales</taxon>
        <taxon>Fabaceae</taxon>
        <taxon>Caesalpinioideae</taxon>
        <taxon>Cassia clade</taxon>
        <taxon>Senna</taxon>
    </lineage>
</organism>
<sequence length="39" mass="4244">MKLGSMWNWMSSFVLLVVEGIDESGLEAGERIISGSEQG</sequence>
<feature type="chain" id="PRO_5032564852" evidence="1">
    <location>
        <begin position="21"/>
        <end position="39"/>
    </location>
</feature>
<protein>
    <submittedName>
        <fullName evidence="2">Uncharacterized protein</fullName>
    </submittedName>
</protein>
<dbReference type="AlphaFoldDB" id="A0A834XI68"/>
<dbReference type="EMBL" id="JAAIUW010000001">
    <property type="protein sequence ID" value="KAF7844326.1"/>
    <property type="molecule type" value="Genomic_DNA"/>
</dbReference>
<keyword evidence="3" id="KW-1185">Reference proteome</keyword>
<reference evidence="2" key="1">
    <citation type="submission" date="2020-09" db="EMBL/GenBank/DDBJ databases">
        <title>Genome-Enabled Discovery of Anthraquinone Biosynthesis in Senna tora.</title>
        <authorList>
            <person name="Kang S.-H."/>
            <person name="Pandey R.P."/>
            <person name="Lee C.-M."/>
            <person name="Sim J.-S."/>
            <person name="Jeong J.-T."/>
            <person name="Choi B.-S."/>
            <person name="Jung M."/>
            <person name="Ginzburg D."/>
            <person name="Zhao K."/>
            <person name="Won S.Y."/>
            <person name="Oh T.-J."/>
            <person name="Yu Y."/>
            <person name="Kim N.-H."/>
            <person name="Lee O.R."/>
            <person name="Lee T.-H."/>
            <person name="Bashyal P."/>
            <person name="Kim T.-S."/>
            <person name="Lee W.-H."/>
            <person name="Kawkins C."/>
            <person name="Kim C.-K."/>
            <person name="Kim J.S."/>
            <person name="Ahn B.O."/>
            <person name="Rhee S.Y."/>
            <person name="Sohng J.K."/>
        </authorList>
    </citation>
    <scope>NUCLEOTIDE SEQUENCE</scope>
    <source>
        <tissue evidence="2">Leaf</tissue>
    </source>
</reference>
<feature type="signal peptide" evidence="1">
    <location>
        <begin position="1"/>
        <end position="20"/>
    </location>
</feature>
<evidence type="ECO:0000256" key="1">
    <source>
        <dbReference type="SAM" id="SignalP"/>
    </source>
</evidence>
<evidence type="ECO:0000313" key="2">
    <source>
        <dbReference type="EMBL" id="KAF7844326.1"/>
    </source>
</evidence>
<name>A0A834XI68_9FABA</name>